<dbReference type="Proteomes" id="UP000266313">
    <property type="component" value="Chromosome"/>
</dbReference>
<name>A0A250KUS3_9GAMM</name>
<evidence type="ECO:0000313" key="2">
    <source>
        <dbReference type="Proteomes" id="UP000266313"/>
    </source>
</evidence>
<reference evidence="1 2" key="1">
    <citation type="submission" date="2016-12" db="EMBL/GenBank/DDBJ databases">
        <title>Genome sequencing of Methylocaldum marinum.</title>
        <authorList>
            <person name="Takeuchi M."/>
            <person name="Kamagata Y."/>
            <person name="Hiraoka S."/>
            <person name="Oshima K."/>
            <person name="Hattori M."/>
            <person name="Iwasaki W."/>
        </authorList>
    </citation>
    <scope>NUCLEOTIDE SEQUENCE [LARGE SCALE GENOMIC DNA]</scope>
    <source>
        <strain evidence="1 2">S8</strain>
    </source>
</reference>
<protein>
    <submittedName>
        <fullName evidence="1">Uncharacterized protein</fullName>
    </submittedName>
</protein>
<dbReference type="EMBL" id="AP017928">
    <property type="protein sequence ID" value="BBA35400.1"/>
    <property type="molecule type" value="Genomic_DNA"/>
</dbReference>
<proteinExistence type="predicted"/>
<accession>A0A250KUS3</accession>
<organism evidence="1 2">
    <name type="scientific">Methylocaldum marinum</name>
    <dbReference type="NCBI Taxonomy" id="1432792"/>
    <lineage>
        <taxon>Bacteria</taxon>
        <taxon>Pseudomonadati</taxon>
        <taxon>Pseudomonadota</taxon>
        <taxon>Gammaproteobacteria</taxon>
        <taxon>Methylococcales</taxon>
        <taxon>Methylococcaceae</taxon>
        <taxon>Methylocaldum</taxon>
    </lineage>
</organism>
<sequence length="91" mass="10358">MPLPTKRFAGPRLRIGKGWPTYKIGEFRERVGKAGVGDLRCGERREDSAARRRVRVAHPSFSSLAWNATETSRRKFFALRTTDTTYRCGGK</sequence>
<dbReference type="KEGG" id="mmai:sS8_3463"/>
<keyword evidence="2" id="KW-1185">Reference proteome</keyword>
<dbReference type="AlphaFoldDB" id="A0A250KUS3"/>
<evidence type="ECO:0000313" key="1">
    <source>
        <dbReference type="EMBL" id="BBA35400.1"/>
    </source>
</evidence>
<gene>
    <name evidence="1" type="ORF">sS8_3463</name>
</gene>